<dbReference type="InterPro" id="IPR022781">
    <property type="entry name" value="Flagellar_biosynth_FliO"/>
</dbReference>
<keyword evidence="5 7" id="KW-0472">Membrane</keyword>
<feature type="compositionally biased region" description="Low complexity" evidence="6">
    <location>
        <begin position="32"/>
        <end position="51"/>
    </location>
</feature>
<evidence type="ECO:0000313" key="10">
    <source>
        <dbReference type="Proteomes" id="UP000182229"/>
    </source>
</evidence>
<keyword evidence="8" id="KW-0732">Signal</keyword>
<keyword evidence="4 7" id="KW-1133">Transmembrane helix</keyword>
<evidence type="ECO:0000256" key="3">
    <source>
        <dbReference type="ARBA" id="ARBA00022692"/>
    </source>
</evidence>
<comment type="caution">
    <text evidence="9">The sequence shown here is derived from an EMBL/GenBank/DDBJ whole genome shotgun (WGS) entry which is preliminary data.</text>
</comment>
<feature type="chain" id="PRO_5012114969" evidence="8">
    <location>
        <begin position="28"/>
        <end position="212"/>
    </location>
</feature>
<feature type="signal peptide" evidence="8">
    <location>
        <begin position="1"/>
        <end position="27"/>
    </location>
</feature>
<comment type="subcellular location">
    <subcellularLocation>
        <location evidence="1">Cell membrane</location>
    </subcellularLocation>
</comment>
<accession>A0A1L9BAQ9</accession>
<keyword evidence="2" id="KW-1003">Cell membrane</keyword>
<dbReference type="Pfam" id="PF04347">
    <property type="entry name" value="FliO"/>
    <property type="match status" value="1"/>
</dbReference>
<sequence>MAVSSVFSVRHVLALCACLWLAPPARAEDPAPAAAAELAPPSSGASAPAGAVERAAPPTPVEVPLETDLTSGEEAPTESLGWMLMRTLVVFGGVMALIYLTLNVGLRKLMGLQGVPVGQQSVVSVVERVPLDQRRTLFVVKAAGEYLLVGGGETGLQLISKLDTGAVERIRTTPPPSNVMPLSPFLKKLIARRDATPPGSTPPSVPRPPDAA</sequence>
<evidence type="ECO:0000313" key="9">
    <source>
        <dbReference type="EMBL" id="OJH39325.1"/>
    </source>
</evidence>
<dbReference type="Proteomes" id="UP000182229">
    <property type="component" value="Unassembled WGS sequence"/>
</dbReference>
<organism evidence="9 10">
    <name type="scientific">Cystobacter ferrugineus</name>
    <dbReference type="NCBI Taxonomy" id="83449"/>
    <lineage>
        <taxon>Bacteria</taxon>
        <taxon>Pseudomonadati</taxon>
        <taxon>Myxococcota</taxon>
        <taxon>Myxococcia</taxon>
        <taxon>Myxococcales</taxon>
        <taxon>Cystobacterineae</taxon>
        <taxon>Archangiaceae</taxon>
        <taxon>Cystobacter</taxon>
    </lineage>
</organism>
<dbReference type="EMBL" id="MPIN01000004">
    <property type="protein sequence ID" value="OJH39325.1"/>
    <property type="molecule type" value="Genomic_DNA"/>
</dbReference>
<reference evidence="10" key="1">
    <citation type="submission" date="2016-11" db="EMBL/GenBank/DDBJ databases">
        <authorList>
            <person name="Shukria A."/>
            <person name="Stevens D.C."/>
        </authorList>
    </citation>
    <scope>NUCLEOTIDE SEQUENCE [LARGE SCALE GENOMIC DNA]</scope>
    <source>
        <strain evidence="10">Cbfe23</strain>
    </source>
</reference>
<feature type="region of interest" description="Disordered" evidence="6">
    <location>
        <begin position="192"/>
        <end position="212"/>
    </location>
</feature>
<name>A0A1L9BAQ9_9BACT</name>
<feature type="compositionally biased region" description="Pro residues" evidence="6">
    <location>
        <begin position="199"/>
        <end position="212"/>
    </location>
</feature>
<dbReference type="AlphaFoldDB" id="A0A1L9BAQ9"/>
<keyword evidence="9" id="KW-0282">Flagellum</keyword>
<keyword evidence="3 7" id="KW-0812">Transmembrane</keyword>
<dbReference type="RefSeq" id="WP_071899497.1">
    <property type="nucleotide sequence ID" value="NZ_MPIN01000004.1"/>
</dbReference>
<feature type="transmembrane region" description="Helical" evidence="7">
    <location>
        <begin position="80"/>
        <end position="102"/>
    </location>
</feature>
<evidence type="ECO:0000256" key="1">
    <source>
        <dbReference type="ARBA" id="ARBA00004236"/>
    </source>
</evidence>
<evidence type="ECO:0000256" key="5">
    <source>
        <dbReference type="ARBA" id="ARBA00023136"/>
    </source>
</evidence>
<feature type="region of interest" description="Disordered" evidence="6">
    <location>
        <begin position="32"/>
        <end position="74"/>
    </location>
</feature>
<proteinExistence type="predicted"/>
<reference evidence="9 10" key="2">
    <citation type="submission" date="2016-12" db="EMBL/GenBank/DDBJ databases">
        <title>Draft Genome Sequence of Cystobacter ferrugineus Strain Cbfe23.</title>
        <authorList>
            <person name="Akbar S."/>
            <person name="Dowd S.E."/>
            <person name="Stevens D.C."/>
        </authorList>
    </citation>
    <scope>NUCLEOTIDE SEQUENCE [LARGE SCALE GENOMIC DNA]</scope>
    <source>
        <strain evidence="9 10">Cbfe23</strain>
    </source>
</reference>
<evidence type="ECO:0000256" key="7">
    <source>
        <dbReference type="SAM" id="Phobius"/>
    </source>
</evidence>
<keyword evidence="9" id="KW-0966">Cell projection</keyword>
<dbReference type="OrthoDB" id="5519924at2"/>
<keyword evidence="9" id="KW-0969">Cilium</keyword>
<evidence type="ECO:0000256" key="2">
    <source>
        <dbReference type="ARBA" id="ARBA00022475"/>
    </source>
</evidence>
<evidence type="ECO:0000256" key="8">
    <source>
        <dbReference type="SAM" id="SignalP"/>
    </source>
</evidence>
<evidence type="ECO:0000256" key="4">
    <source>
        <dbReference type="ARBA" id="ARBA00022989"/>
    </source>
</evidence>
<protein>
    <submittedName>
        <fullName evidence="9">Flagellar biosynthesis protein FliO</fullName>
    </submittedName>
</protein>
<dbReference type="STRING" id="83449.BON30_17570"/>
<evidence type="ECO:0000256" key="6">
    <source>
        <dbReference type="SAM" id="MobiDB-lite"/>
    </source>
</evidence>
<dbReference type="GO" id="GO:0044781">
    <property type="term" value="P:bacterial-type flagellum organization"/>
    <property type="evidence" value="ECO:0007669"/>
    <property type="project" value="InterPro"/>
</dbReference>
<dbReference type="GO" id="GO:0016020">
    <property type="term" value="C:membrane"/>
    <property type="evidence" value="ECO:0007669"/>
    <property type="project" value="InterPro"/>
</dbReference>
<keyword evidence="10" id="KW-1185">Reference proteome</keyword>
<gene>
    <name evidence="9" type="ORF">BON30_17570</name>
</gene>